<dbReference type="GO" id="GO:0016020">
    <property type="term" value="C:membrane"/>
    <property type="evidence" value="ECO:0007669"/>
    <property type="project" value="UniProtKB-SubCell"/>
</dbReference>
<organism evidence="9 10">
    <name type="scientific">Triparma strigata</name>
    <dbReference type="NCBI Taxonomy" id="1606541"/>
    <lineage>
        <taxon>Eukaryota</taxon>
        <taxon>Sar</taxon>
        <taxon>Stramenopiles</taxon>
        <taxon>Ochrophyta</taxon>
        <taxon>Bolidophyceae</taxon>
        <taxon>Parmales</taxon>
        <taxon>Triparmaceae</taxon>
        <taxon>Triparma</taxon>
    </lineage>
</organism>
<feature type="transmembrane region" description="Helical" evidence="6">
    <location>
        <begin position="270"/>
        <end position="291"/>
    </location>
</feature>
<evidence type="ECO:0000256" key="6">
    <source>
        <dbReference type="SAM" id="Phobius"/>
    </source>
</evidence>
<feature type="transmembrane region" description="Helical" evidence="6">
    <location>
        <begin position="232"/>
        <end position="250"/>
    </location>
</feature>
<sequence length="513" mass="55502">MSMPHSKPSAPSFHTPLLLALAILLLLPNPSKSTLPPPPNLDVHAYFPSSTSDNTTAGVVWLKQVIEGELSKISASSSNNSDTAVTFHAHSYTSSSSAFSRIWSEQNKSPLSVHILASSPPLPPCPTVLTACTYDSKRYLTNPSSSSACYWVPDVELDCEYTNWNSLLGIVTITFTVATAIYLVNSYRKNPPLPLSQPLLTQTFTGFLISSLFLNVLYLVPSSAILCNLRTCLFNVTFTAGYGILCLKSWRVRVLWMGGFKARKVTNPMLWRRLLLLCAFDFIILGLSVAFKWTEYEHEVDLRGGAHYSVCISDSHVGTVVSLLFKMALVAWGVRLSYGTESLPTPSTSESRGIREATILAGIGCVAYMVIWTLGILDGKYGGLVRGALVCSVAGFGGGRMFKKNGAAAEEEAAASFSTTRLTTARLTTAKFTTTRLTNDLSTTPTLPTFLKSGVVHCEASERPSRANSLRGAAFVACDWGGIGDKGRTRFSSPEREEGSKTARDVDVEIGTG</sequence>
<evidence type="ECO:0000313" key="9">
    <source>
        <dbReference type="EMBL" id="GMH94693.1"/>
    </source>
</evidence>
<keyword evidence="3 6" id="KW-1133">Transmembrane helix</keyword>
<comment type="subcellular location">
    <subcellularLocation>
        <location evidence="1">Membrane</location>
        <topology evidence="1">Multi-pass membrane protein</topology>
    </subcellularLocation>
</comment>
<reference evidence="10" key="1">
    <citation type="journal article" date="2023" name="Commun. Biol.">
        <title>Genome analysis of Parmales, the sister group of diatoms, reveals the evolutionary specialization of diatoms from phago-mixotrophs to photoautotrophs.</title>
        <authorList>
            <person name="Ban H."/>
            <person name="Sato S."/>
            <person name="Yoshikawa S."/>
            <person name="Yamada K."/>
            <person name="Nakamura Y."/>
            <person name="Ichinomiya M."/>
            <person name="Sato N."/>
            <person name="Blanc-Mathieu R."/>
            <person name="Endo H."/>
            <person name="Kuwata A."/>
            <person name="Ogata H."/>
        </authorList>
    </citation>
    <scope>NUCLEOTIDE SEQUENCE [LARGE SCALE GENOMIC DNA]</scope>
    <source>
        <strain evidence="10">NIES 3701</strain>
    </source>
</reference>
<feature type="transmembrane region" description="Helical" evidence="6">
    <location>
        <begin position="199"/>
        <end position="220"/>
    </location>
</feature>
<dbReference type="Proteomes" id="UP001165085">
    <property type="component" value="Unassembled WGS sequence"/>
</dbReference>
<evidence type="ECO:0000256" key="2">
    <source>
        <dbReference type="ARBA" id="ARBA00022692"/>
    </source>
</evidence>
<evidence type="ECO:0000256" key="3">
    <source>
        <dbReference type="ARBA" id="ARBA00022989"/>
    </source>
</evidence>
<dbReference type="Pfam" id="PF00003">
    <property type="entry name" value="7tm_3"/>
    <property type="match status" value="1"/>
</dbReference>
<evidence type="ECO:0000256" key="5">
    <source>
        <dbReference type="SAM" id="MobiDB-lite"/>
    </source>
</evidence>
<feature type="region of interest" description="Disordered" evidence="5">
    <location>
        <begin position="486"/>
        <end position="513"/>
    </location>
</feature>
<feature type="transmembrane region" description="Helical" evidence="6">
    <location>
        <begin position="357"/>
        <end position="377"/>
    </location>
</feature>
<feature type="transmembrane region" description="Helical" evidence="6">
    <location>
        <begin position="317"/>
        <end position="336"/>
    </location>
</feature>
<feature type="domain" description="G-protein coupled receptors family 3 profile" evidence="8">
    <location>
        <begin position="169"/>
        <end position="375"/>
    </location>
</feature>
<dbReference type="GO" id="GO:0004930">
    <property type="term" value="F:G protein-coupled receptor activity"/>
    <property type="evidence" value="ECO:0007669"/>
    <property type="project" value="InterPro"/>
</dbReference>
<feature type="signal peptide" evidence="7">
    <location>
        <begin position="1"/>
        <end position="33"/>
    </location>
</feature>
<keyword evidence="2 6" id="KW-0812">Transmembrane</keyword>
<proteinExistence type="predicted"/>
<gene>
    <name evidence="9" type="ORF">TrST_g5799</name>
</gene>
<dbReference type="OrthoDB" id="10686906at2759"/>
<keyword evidence="7" id="KW-0732">Signal</keyword>
<feature type="compositionally biased region" description="Basic and acidic residues" evidence="5">
    <location>
        <begin position="486"/>
        <end position="507"/>
    </location>
</feature>
<accession>A0A9W7EYQ9</accession>
<feature type="transmembrane region" description="Helical" evidence="6">
    <location>
        <begin position="167"/>
        <end position="187"/>
    </location>
</feature>
<dbReference type="InterPro" id="IPR017978">
    <property type="entry name" value="GPCR_3_C"/>
</dbReference>
<evidence type="ECO:0000313" key="10">
    <source>
        <dbReference type="Proteomes" id="UP001165085"/>
    </source>
</evidence>
<evidence type="ECO:0000259" key="8">
    <source>
        <dbReference type="Pfam" id="PF00003"/>
    </source>
</evidence>
<evidence type="ECO:0000256" key="7">
    <source>
        <dbReference type="SAM" id="SignalP"/>
    </source>
</evidence>
<evidence type="ECO:0000256" key="4">
    <source>
        <dbReference type="ARBA" id="ARBA00023136"/>
    </source>
</evidence>
<keyword evidence="4 6" id="KW-0472">Membrane</keyword>
<evidence type="ECO:0000256" key="1">
    <source>
        <dbReference type="ARBA" id="ARBA00004141"/>
    </source>
</evidence>
<comment type="caution">
    <text evidence="9">The sequence shown here is derived from an EMBL/GenBank/DDBJ whole genome shotgun (WGS) entry which is preliminary data.</text>
</comment>
<dbReference type="EMBL" id="BRXY01000433">
    <property type="protein sequence ID" value="GMH94693.1"/>
    <property type="molecule type" value="Genomic_DNA"/>
</dbReference>
<dbReference type="AlphaFoldDB" id="A0A9W7EYQ9"/>
<protein>
    <recommendedName>
        <fullName evidence="8">G-protein coupled receptors family 3 profile domain-containing protein</fullName>
    </recommendedName>
</protein>
<name>A0A9W7EYQ9_9STRA</name>
<keyword evidence="10" id="KW-1185">Reference proteome</keyword>
<feature type="chain" id="PRO_5040885648" description="G-protein coupled receptors family 3 profile domain-containing protein" evidence="7">
    <location>
        <begin position="34"/>
        <end position="513"/>
    </location>
</feature>